<name>K5DAQ6_RHOBT</name>
<gene>
    <name evidence="1" type="ORF">RBSH_05100</name>
</gene>
<dbReference type="AlphaFoldDB" id="K5DAQ6"/>
<reference evidence="1 2" key="1">
    <citation type="journal article" date="2013" name="Mar. Genomics">
        <title>Expression of sulfatases in Rhodopirellula baltica and the diversity of sulfatases in the genus Rhodopirellula.</title>
        <authorList>
            <person name="Wegner C.E."/>
            <person name="Richter-Heitmann T."/>
            <person name="Klindworth A."/>
            <person name="Klockow C."/>
            <person name="Richter M."/>
            <person name="Achstetter T."/>
            <person name="Glockner F.O."/>
            <person name="Harder J."/>
        </authorList>
    </citation>
    <scope>NUCLEOTIDE SEQUENCE [LARGE SCALE GENOMIC DNA]</scope>
    <source>
        <strain evidence="1 2">SH28</strain>
    </source>
</reference>
<evidence type="ECO:0000313" key="1">
    <source>
        <dbReference type="EMBL" id="EKJ99537.1"/>
    </source>
</evidence>
<evidence type="ECO:0000313" key="2">
    <source>
        <dbReference type="Proteomes" id="UP000007993"/>
    </source>
</evidence>
<organism evidence="1 2">
    <name type="scientific">Rhodopirellula baltica SH28</name>
    <dbReference type="NCBI Taxonomy" id="993517"/>
    <lineage>
        <taxon>Bacteria</taxon>
        <taxon>Pseudomonadati</taxon>
        <taxon>Planctomycetota</taxon>
        <taxon>Planctomycetia</taxon>
        <taxon>Pirellulales</taxon>
        <taxon>Pirellulaceae</taxon>
        <taxon>Rhodopirellula</taxon>
    </lineage>
</organism>
<dbReference type="EMBL" id="AMCW01000142">
    <property type="protein sequence ID" value="EKJ99537.1"/>
    <property type="molecule type" value="Genomic_DNA"/>
</dbReference>
<sequence>MATPQQHEVLIAAAGHAGVVYVAIIEKCQVTWLDVTHRKTEVT</sequence>
<protein>
    <submittedName>
        <fullName evidence="1">Uncharacterized protein</fullName>
    </submittedName>
</protein>
<dbReference type="PATRIC" id="fig|993517.3.peg.5526"/>
<dbReference type="Proteomes" id="UP000007993">
    <property type="component" value="Unassembled WGS sequence"/>
</dbReference>
<accession>K5DAQ6</accession>
<proteinExistence type="predicted"/>
<comment type="caution">
    <text evidence="1">The sequence shown here is derived from an EMBL/GenBank/DDBJ whole genome shotgun (WGS) entry which is preliminary data.</text>
</comment>